<reference evidence="3" key="1">
    <citation type="submission" date="2021-01" db="EMBL/GenBank/DDBJ databases">
        <authorList>
            <person name="Corre E."/>
            <person name="Pelletier E."/>
            <person name="Niang G."/>
            <person name="Scheremetjew M."/>
            <person name="Finn R."/>
            <person name="Kale V."/>
            <person name="Holt S."/>
            <person name="Cochrane G."/>
            <person name="Meng A."/>
            <person name="Brown T."/>
            <person name="Cohen L."/>
        </authorList>
    </citation>
    <scope>NUCLEOTIDE SEQUENCE</scope>
</reference>
<evidence type="ECO:0000256" key="1">
    <source>
        <dbReference type="ARBA" id="ARBA00022443"/>
    </source>
</evidence>
<protein>
    <recommendedName>
        <fullName evidence="2">SH3 domain-containing protein</fullName>
    </recommendedName>
</protein>
<sequence>MAGEVLPPPRPQRELDTVLLEGLSDLIDSSSPDSAKVKSRDFPELHGLDVAASDVGVVLYDANSVDSFAACLAARLALGDKARYEGIDRGTVIDDLVTDIKDRVVAMLGVCWSLEAMHDLVAECAWLIILETHVSAVRELEHFSYPSAVRILEPDMAAGVLAWNFFIPQHPVPPLLRALEDAELGRRALVNAAAFADGFEAAFNLTPPRGELHSNNPAFDEFDLLLDGGGRSTMDRAVEEGFALEPAINLQCKAAESQYSVRLLRAFPAWRCAVLNICSPFARVADHLVATLAAEGEAHRCLAAVFEVRRRGVRVVLRSLPGGPDVSEIAAMYDGSGRPHRAFFSVPFVMWDDLWVQPDRVLWDVVPNGEHCLALKRGDLVTVSRSGERISRDAPFDEWSWGYCNNMEGWIPTLAHTLLVAVRNIHSVDVGILQLSEGDLIVARGQRGQYVWGSKMRGKTEGPTGWFPYMDGVLRPVHTASAQALLDSFAGNVAA</sequence>
<gene>
    <name evidence="3" type="ORF">NSCI0253_LOCUS44941</name>
</gene>
<dbReference type="InterPro" id="IPR001452">
    <property type="entry name" value="SH3_domain"/>
</dbReference>
<dbReference type="InterPro" id="IPR036028">
    <property type="entry name" value="SH3-like_dom_sf"/>
</dbReference>
<proteinExistence type="predicted"/>
<organism evidence="3">
    <name type="scientific">Noctiluca scintillans</name>
    <name type="common">Sea sparkle</name>
    <name type="synonym">Red tide dinoflagellate</name>
    <dbReference type="NCBI Taxonomy" id="2966"/>
    <lineage>
        <taxon>Eukaryota</taxon>
        <taxon>Sar</taxon>
        <taxon>Alveolata</taxon>
        <taxon>Dinophyceae</taxon>
        <taxon>Noctilucales</taxon>
        <taxon>Noctilucaceae</taxon>
        <taxon>Noctiluca</taxon>
    </lineage>
</organism>
<name>A0A7S1B039_NOCSC</name>
<evidence type="ECO:0000259" key="2">
    <source>
        <dbReference type="Pfam" id="PF07653"/>
    </source>
</evidence>
<keyword evidence="1" id="KW-0728">SH3 domain</keyword>
<dbReference type="Gene3D" id="2.30.30.40">
    <property type="entry name" value="SH3 Domains"/>
    <property type="match status" value="1"/>
</dbReference>
<evidence type="ECO:0000313" key="3">
    <source>
        <dbReference type="EMBL" id="CAD8870584.1"/>
    </source>
</evidence>
<dbReference type="AlphaFoldDB" id="A0A7S1B039"/>
<dbReference type="SUPFAM" id="SSF50044">
    <property type="entry name" value="SH3-domain"/>
    <property type="match status" value="1"/>
</dbReference>
<dbReference type="Pfam" id="PF07653">
    <property type="entry name" value="SH3_2"/>
    <property type="match status" value="1"/>
</dbReference>
<feature type="domain" description="SH3" evidence="2">
    <location>
        <begin position="360"/>
        <end position="413"/>
    </location>
</feature>
<accession>A0A7S1B039</accession>
<dbReference type="EMBL" id="HBFQ01063495">
    <property type="protein sequence ID" value="CAD8870584.1"/>
    <property type="molecule type" value="Transcribed_RNA"/>
</dbReference>